<evidence type="ECO:0000259" key="11">
    <source>
        <dbReference type="PROSITE" id="PS51805"/>
    </source>
</evidence>
<feature type="compositionally biased region" description="Basic and acidic residues" evidence="9">
    <location>
        <begin position="738"/>
        <end position="749"/>
    </location>
</feature>
<comment type="caution">
    <text evidence="12">The sequence shown here is derived from an EMBL/GenBank/DDBJ whole genome shotgun (WGS) entry which is preliminary data.</text>
</comment>
<feature type="region of interest" description="Disordered" evidence="9">
    <location>
        <begin position="708"/>
        <end position="749"/>
    </location>
</feature>
<gene>
    <name evidence="12" type="ORF">Ocin01_04070</name>
</gene>
<dbReference type="EMBL" id="LJIJ01000104">
    <property type="protein sequence ID" value="ODN02597.1"/>
    <property type="molecule type" value="Genomic_DNA"/>
</dbReference>
<keyword evidence="13" id="KW-1185">Reference proteome</keyword>
<feature type="compositionally biased region" description="Basic and acidic residues" evidence="9">
    <location>
        <begin position="893"/>
        <end position="915"/>
    </location>
</feature>
<dbReference type="Pfam" id="PF13832">
    <property type="entry name" value="zf-HC5HC2H_2"/>
    <property type="match status" value="1"/>
</dbReference>
<accession>A0A1D2NBG8</accession>
<dbReference type="AlphaFoldDB" id="A0A1D2NBG8"/>
<keyword evidence="3 8" id="KW-0863">Zinc-finger</keyword>
<keyword evidence="4" id="KW-0862">Zinc</keyword>
<evidence type="ECO:0000313" key="12">
    <source>
        <dbReference type="EMBL" id="ODN02597.1"/>
    </source>
</evidence>
<dbReference type="Proteomes" id="UP000094527">
    <property type="component" value="Unassembled WGS sequence"/>
</dbReference>
<name>A0A1D2NBG8_ORCCI</name>
<organism evidence="12 13">
    <name type="scientific">Orchesella cincta</name>
    <name type="common">Springtail</name>
    <name type="synonym">Podura cincta</name>
    <dbReference type="NCBI Taxonomy" id="48709"/>
    <lineage>
        <taxon>Eukaryota</taxon>
        <taxon>Metazoa</taxon>
        <taxon>Ecdysozoa</taxon>
        <taxon>Arthropoda</taxon>
        <taxon>Hexapoda</taxon>
        <taxon>Collembola</taxon>
        <taxon>Entomobryomorpha</taxon>
        <taxon>Entomobryoidea</taxon>
        <taxon>Orchesellidae</taxon>
        <taxon>Orchesellinae</taxon>
        <taxon>Orchesella</taxon>
    </lineage>
</organism>
<feature type="compositionally biased region" description="Basic residues" evidence="9">
    <location>
        <begin position="1"/>
        <end position="10"/>
    </location>
</feature>
<evidence type="ECO:0000256" key="7">
    <source>
        <dbReference type="ARBA" id="ARBA00068706"/>
    </source>
</evidence>
<dbReference type="InterPro" id="IPR019542">
    <property type="entry name" value="Enhancer_polycomb-like_N"/>
</dbReference>
<feature type="compositionally biased region" description="Acidic residues" evidence="9">
    <location>
        <begin position="938"/>
        <end position="948"/>
    </location>
</feature>
<evidence type="ECO:0000256" key="9">
    <source>
        <dbReference type="SAM" id="MobiDB-lite"/>
    </source>
</evidence>
<feature type="region of interest" description="Disordered" evidence="9">
    <location>
        <begin position="616"/>
        <end position="665"/>
    </location>
</feature>
<feature type="compositionally biased region" description="Low complexity" evidence="9">
    <location>
        <begin position="922"/>
        <end position="937"/>
    </location>
</feature>
<dbReference type="PROSITE" id="PS51805">
    <property type="entry name" value="EPHD"/>
    <property type="match status" value="1"/>
</dbReference>
<dbReference type="STRING" id="48709.A0A1D2NBG8"/>
<dbReference type="PANTHER" id="PTHR13793:SF160">
    <property type="entry name" value="PHD FINGER PROTEIN RHINOCEROS"/>
    <property type="match status" value="1"/>
</dbReference>
<dbReference type="Pfam" id="PF13831">
    <property type="entry name" value="PHD_2"/>
    <property type="match status" value="1"/>
</dbReference>
<feature type="compositionally biased region" description="Low complexity" evidence="9">
    <location>
        <begin position="618"/>
        <end position="665"/>
    </location>
</feature>
<feature type="compositionally biased region" description="Basic and acidic residues" evidence="9">
    <location>
        <begin position="1036"/>
        <end position="1047"/>
    </location>
</feature>
<evidence type="ECO:0000313" key="13">
    <source>
        <dbReference type="Proteomes" id="UP000094527"/>
    </source>
</evidence>
<dbReference type="SUPFAM" id="SSF57903">
    <property type="entry name" value="FYVE/PHD zinc finger"/>
    <property type="match status" value="1"/>
</dbReference>
<comment type="function">
    <text evidence="6">May function as a negative regulator of the EGFR/Ras/MAPK signaling pathway during eye development.</text>
</comment>
<evidence type="ECO:0000256" key="3">
    <source>
        <dbReference type="ARBA" id="ARBA00022771"/>
    </source>
</evidence>
<dbReference type="PROSITE" id="PS01359">
    <property type="entry name" value="ZF_PHD_1"/>
    <property type="match status" value="1"/>
</dbReference>
<dbReference type="CDD" id="cd15573">
    <property type="entry name" value="PHD_JADE"/>
    <property type="match status" value="1"/>
</dbReference>
<feature type="compositionally biased region" description="Basic and acidic residues" evidence="9">
    <location>
        <begin position="865"/>
        <end position="877"/>
    </location>
</feature>
<dbReference type="GO" id="GO:0006357">
    <property type="term" value="P:regulation of transcription by RNA polymerase II"/>
    <property type="evidence" value="ECO:0007669"/>
    <property type="project" value="TreeGrafter"/>
</dbReference>
<feature type="region of interest" description="Disordered" evidence="9">
    <location>
        <begin position="994"/>
        <end position="1070"/>
    </location>
</feature>
<dbReference type="InterPro" id="IPR019787">
    <property type="entry name" value="Znf_PHD-finger"/>
</dbReference>
<keyword evidence="2" id="KW-0677">Repeat</keyword>
<dbReference type="InterPro" id="IPR050701">
    <property type="entry name" value="Histone_Mod_Regulator"/>
</dbReference>
<feature type="region of interest" description="Disordered" evidence="9">
    <location>
        <begin position="1"/>
        <end position="38"/>
    </location>
</feature>
<dbReference type="InterPro" id="IPR011011">
    <property type="entry name" value="Znf_FYVE_PHD"/>
</dbReference>
<dbReference type="InterPro" id="IPR034732">
    <property type="entry name" value="EPHD"/>
</dbReference>
<dbReference type="Gene3D" id="3.30.40.10">
    <property type="entry name" value="Zinc/RING finger domain, C3HC4 (zinc finger)"/>
    <property type="match status" value="2"/>
</dbReference>
<dbReference type="OrthoDB" id="20839at2759"/>
<dbReference type="PROSITE" id="PS50016">
    <property type="entry name" value="ZF_PHD_2"/>
    <property type="match status" value="1"/>
</dbReference>
<dbReference type="FunFam" id="3.30.40.10:FF:000004">
    <property type="entry name" value="Jade family PHD finger 2"/>
    <property type="match status" value="1"/>
</dbReference>
<sequence>MCGKRRRRRPSGSDADEDGTRSGSNSGGNGSLTGMWTPRHLNDLKVSSIYNRNSAEAPAEVPKTISLYRKDLISAMKLPDSEPLTPEEYWLITDSWKQEWEKGVQVPVNPESLPEPEVKLITPVADRSHDFRLVTHDDFFNPDYHQLVSTAARAEKVCSYDLDDVDAAWLGSSNADRAMQNLTLISEFLMEQVIEELELQCWEQVQTILKSQEGLGIEYDENVICDVCRSPESEEGNEMVFCDSCNICVHQACYGITTIPSGSWLCRTCTLGIKPTCVLCPNIGGAMKATRSGHTWAHVACCHWIPASKPLDLLRRWSPSPKSLQFLRWSLVCVLCKEKTGACIQCSVKTCKTAYHVTCAFKNGLEMKPIIVDENAEDGIKLRSYCQKHSVNTKKDKPQSGSEEDIEKKKLKAMTAEERNQARAEKLQQIEAEFYKYVRLKDVSQNLAVDMDIVILIFNYWKLKRKSLNNRPLVPPRPETTQLLTQQQEQDLEQMKMFVQLRQDLERVRNLCYMVSRREKLSRSFFRLREQTFQKQLVLLTEKNDLSADDRQAILHANHGPSIYDQFYSHSSSSAGTTKSSLPDYEALISLIAGVDAKKELLVNGVIKSRKSKLFDPSTSAASTSSKPVASTSAAAASNNSSAENNANSNVSTNASSSSASANVNSSTKAVKTTSYLSDSDELELPVVRGKQSAASAAGTVKDVPIYSDSESEDAKPTLTTPTKKETKASKAAAASAAKEKATKKTKFDVQHAAVAATISSAIASKQAAAAAAAEVSPDVKSSKKVKGDNKASPVAPPTTSPKGKGKATGKKGKNKGFDPTELIVPQREAAKKATESIRSVKQKKEQAALDTIEAVATGSTAVTPKEENSPSKDKTKASAASIVSTLSDSDTEEKVFKQPVTKKGEKAKSPERKSSGKGAKKAATISTSAAEEAAGTGDDEFDFDDKDEASAKNVSYVPQRQAAKKAAEHIRSGLSNIVAARLIIEDEMELARKKTKLEKGAKGKSPSRKSDDEEADSESRLAAESAKIETAVAEAAKKVTSKERAPVKGGLGKAGKGKKEGLSSESGDCGLKAAGVSKKLAALRIPDSLLDKGSQSAVKKKTG</sequence>
<evidence type="ECO:0000256" key="2">
    <source>
        <dbReference type="ARBA" id="ARBA00022737"/>
    </source>
</evidence>
<feature type="domain" description="PHD-type" evidence="11">
    <location>
        <begin position="274"/>
        <end position="390"/>
    </location>
</feature>
<dbReference type="InterPro" id="IPR013083">
    <property type="entry name" value="Znf_RING/FYVE/PHD"/>
</dbReference>
<evidence type="ECO:0000256" key="8">
    <source>
        <dbReference type="PROSITE-ProRule" id="PRU00146"/>
    </source>
</evidence>
<keyword evidence="1" id="KW-0479">Metal-binding</keyword>
<reference evidence="12 13" key="1">
    <citation type="journal article" date="2016" name="Genome Biol. Evol.">
        <title>Gene Family Evolution Reflects Adaptation to Soil Environmental Stressors in the Genome of the Collembolan Orchesella cincta.</title>
        <authorList>
            <person name="Faddeeva-Vakhrusheva A."/>
            <person name="Derks M.F."/>
            <person name="Anvar S.Y."/>
            <person name="Agamennone V."/>
            <person name="Suring W."/>
            <person name="Smit S."/>
            <person name="van Straalen N.M."/>
            <person name="Roelofs D."/>
        </authorList>
    </citation>
    <scope>NUCLEOTIDE SEQUENCE [LARGE SCALE GENOMIC DNA]</scope>
    <source>
        <tissue evidence="12">Mixed pool</tissue>
    </source>
</reference>
<dbReference type="GO" id="GO:0008270">
    <property type="term" value="F:zinc ion binding"/>
    <property type="evidence" value="ECO:0007669"/>
    <property type="project" value="UniProtKB-KW"/>
</dbReference>
<dbReference type="InterPro" id="IPR001965">
    <property type="entry name" value="Znf_PHD"/>
</dbReference>
<proteinExistence type="inferred from homology"/>
<dbReference type="InterPro" id="IPR019786">
    <property type="entry name" value="Zinc_finger_PHD-type_CS"/>
</dbReference>
<dbReference type="PANTHER" id="PTHR13793">
    <property type="entry name" value="PHD FINGER PROTEINS"/>
    <property type="match status" value="1"/>
</dbReference>
<dbReference type="SMART" id="SM00249">
    <property type="entry name" value="PHD"/>
    <property type="match status" value="2"/>
</dbReference>
<evidence type="ECO:0000256" key="5">
    <source>
        <dbReference type="ARBA" id="ARBA00038371"/>
    </source>
</evidence>
<comment type="similarity">
    <text evidence="5">Belongs to the JADE family.</text>
</comment>
<feature type="region of interest" description="Disordered" evidence="9">
    <location>
        <begin position="767"/>
        <end position="960"/>
    </location>
</feature>
<dbReference type="Pfam" id="PF10513">
    <property type="entry name" value="EPL1"/>
    <property type="match status" value="1"/>
</dbReference>
<evidence type="ECO:0000256" key="4">
    <source>
        <dbReference type="ARBA" id="ARBA00022833"/>
    </source>
</evidence>
<evidence type="ECO:0000256" key="1">
    <source>
        <dbReference type="ARBA" id="ARBA00022723"/>
    </source>
</evidence>
<evidence type="ECO:0000256" key="6">
    <source>
        <dbReference type="ARBA" id="ARBA00055261"/>
    </source>
</evidence>
<feature type="domain" description="PHD-type" evidence="10">
    <location>
        <begin position="222"/>
        <end position="272"/>
    </location>
</feature>
<protein>
    <recommendedName>
        <fullName evidence="7">PHD finger protein rhinoceros</fullName>
    </recommendedName>
</protein>
<feature type="compositionally biased region" description="Basic residues" evidence="9">
    <location>
        <begin position="804"/>
        <end position="815"/>
    </location>
</feature>
<evidence type="ECO:0000259" key="10">
    <source>
        <dbReference type="PROSITE" id="PS50016"/>
    </source>
</evidence>